<evidence type="ECO:0000313" key="2">
    <source>
        <dbReference type="EMBL" id="QHU13938.1"/>
    </source>
</evidence>
<reference evidence="2" key="1">
    <citation type="journal article" date="2020" name="Nature">
        <title>Giant virus diversity and host interactions through global metagenomics.</title>
        <authorList>
            <person name="Schulz F."/>
            <person name="Roux S."/>
            <person name="Paez-Espino D."/>
            <person name="Jungbluth S."/>
            <person name="Walsh D.A."/>
            <person name="Denef V.J."/>
            <person name="McMahon K.D."/>
            <person name="Konstantinidis K.T."/>
            <person name="Eloe-Fadrosh E.A."/>
            <person name="Kyrpides N.C."/>
            <person name="Woyke T."/>
        </authorList>
    </citation>
    <scope>NUCLEOTIDE SEQUENCE</scope>
    <source>
        <strain evidence="2">GVMAG-S-1101182-85</strain>
    </source>
</reference>
<protein>
    <submittedName>
        <fullName evidence="2">Uncharacterized protein</fullName>
    </submittedName>
</protein>
<proteinExistence type="predicted"/>
<keyword evidence="1" id="KW-0812">Transmembrane</keyword>
<dbReference type="AlphaFoldDB" id="A0A6C0KCB0"/>
<organism evidence="2">
    <name type="scientific">viral metagenome</name>
    <dbReference type="NCBI Taxonomy" id="1070528"/>
    <lineage>
        <taxon>unclassified sequences</taxon>
        <taxon>metagenomes</taxon>
        <taxon>organismal metagenomes</taxon>
    </lineage>
</organism>
<keyword evidence="1" id="KW-0472">Membrane</keyword>
<dbReference type="EMBL" id="MN740828">
    <property type="protein sequence ID" value="QHU13938.1"/>
    <property type="molecule type" value="Genomic_DNA"/>
</dbReference>
<keyword evidence="1" id="KW-1133">Transmembrane helix</keyword>
<sequence length="288" mass="31480">MDTILITLGAAIAVSFLGILLTWLSKKIRATSKKEGFEDKSIGGRYTNLQKSIATQMKPYCDLSNTMQARLKTILQQMNNLSSDDADKQVKQTLKTALKGKEVLPCSIYQLPTYKSDADKAAATEALLEIPDDIASRISLEVKLYADTLNQLQGAIDGGMNPPTTAPSAEDMKKIEGFEGKTCSANALKLKKQKELELEAASCSVPDLDSQITRVTALFQNPDVQSVLKSTNSIFTKLAAYEINEKKMKDGTLFPWQQDNGPKKSYTEYKGGDNRAAALVFSMSSAKS</sequence>
<name>A0A6C0KCB0_9ZZZZ</name>
<feature type="transmembrane region" description="Helical" evidence="1">
    <location>
        <begin position="6"/>
        <end position="24"/>
    </location>
</feature>
<accession>A0A6C0KCB0</accession>
<evidence type="ECO:0000256" key="1">
    <source>
        <dbReference type="SAM" id="Phobius"/>
    </source>
</evidence>